<dbReference type="STRING" id="649638.Trad_0944"/>
<organism evidence="5 6">
    <name type="scientific">Truepera radiovictrix (strain DSM 17093 / CIP 108686 / LMG 22925 / RQ-24)</name>
    <dbReference type="NCBI Taxonomy" id="649638"/>
    <lineage>
        <taxon>Bacteria</taxon>
        <taxon>Thermotogati</taxon>
        <taxon>Deinococcota</taxon>
        <taxon>Deinococci</taxon>
        <taxon>Trueperales</taxon>
        <taxon>Trueperaceae</taxon>
        <taxon>Truepera</taxon>
    </lineage>
</organism>
<evidence type="ECO:0000313" key="6">
    <source>
        <dbReference type="Proteomes" id="UP000000379"/>
    </source>
</evidence>
<dbReference type="PANTHER" id="PTHR43270">
    <property type="entry name" value="BETA-ALA-HIS DIPEPTIDASE"/>
    <property type="match status" value="1"/>
</dbReference>
<evidence type="ECO:0000259" key="4">
    <source>
        <dbReference type="Pfam" id="PF07687"/>
    </source>
</evidence>
<dbReference type="Gene3D" id="3.30.70.360">
    <property type="match status" value="1"/>
</dbReference>
<dbReference type="Proteomes" id="UP000000379">
    <property type="component" value="Chromosome"/>
</dbReference>
<dbReference type="Gene3D" id="3.40.630.10">
    <property type="entry name" value="Zn peptidases"/>
    <property type="match status" value="1"/>
</dbReference>
<dbReference type="Pfam" id="PF07687">
    <property type="entry name" value="M20_dimer"/>
    <property type="match status" value="1"/>
</dbReference>
<dbReference type="NCBIfam" id="NF005034">
    <property type="entry name" value="PRK06446.1"/>
    <property type="match status" value="1"/>
</dbReference>
<gene>
    <name evidence="5" type="ordered locus">Trad_0944</name>
</gene>
<dbReference type="InterPro" id="IPR002933">
    <property type="entry name" value="Peptidase_M20"/>
</dbReference>
<evidence type="ECO:0000313" key="5">
    <source>
        <dbReference type="EMBL" id="ADI14076.1"/>
    </source>
</evidence>
<dbReference type="GO" id="GO:0046872">
    <property type="term" value="F:metal ion binding"/>
    <property type="evidence" value="ECO:0007669"/>
    <property type="project" value="UniProtKB-KW"/>
</dbReference>
<dbReference type="GO" id="GO:0005829">
    <property type="term" value="C:cytosol"/>
    <property type="evidence" value="ECO:0007669"/>
    <property type="project" value="TreeGrafter"/>
</dbReference>
<accession>D7CUT5</accession>
<keyword evidence="3" id="KW-0378">Hydrolase</keyword>
<dbReference type="GO" id="GO:0008233">
    <property type="term" value="F:peptidase activity"/>
    <property type="evidence" value="ECO:0007669"/>
    <property type="project" value="UniProtKB-KW"/>
</dbReference>
<dbReference type="SUPFAM" id="SSF53187">
    <property type="entry name" value="Zn-dependent exopeptidases"/>
    <property type="match status" value="1"/>
</dbReference>
<protein>
    <submittedName>
        <fullName evidence="5">Peptidase M20</fullName>
    </submittedName>
</protein>
<dbReference type="eggNOG" id="COG0624">
    <property type="taxonomic scope" value="Bacteria"/>
</dbReference>
<dbReference type="RefSeq" id="WP_013177447.1">
    <property type="nucleotide sequence ID" value="NC_014221.1"/>
</dbReference>
<reference evidence="5 6" key="2">
    <citation type="journal article" date="2011" name="Stand. Genomic Sci.">
        <title>Complete genome sequence of Truepera radiovictrix type strain (RQ-24).</title>
        <authorList>
            <person name="Ivanova N."/>
            <person name="Rohde C."/>
            <person name="Munk C."/>
            <person name="Nolan M."/>
            <person name="Lucas S."/>
            <person name="Del Rio T.G."/>
            <person name="Tice H."/>
            <person name="Deshpande S."/>
            <person name="Cheng J.F."/>
            <person name="Tapia R."/>
            <person name="Han C."/>
            <person name="Goodwin L."/>
            <person name="Pitluck S."/>
            <person name="Liolios K."/>
            <person name="Mavromatis K."/>
            <person name="Mikhailova N."/>
            <person name="Pati A."/>
            <person name="Chen A."/>
            <person name="Palaniappan K."/>
            <person name="Land M."/>
            <person name="Hauser L."/>
            <person name="Chang Y.J."/>
            <person name="Jeffries C.D."/>
            <person name="Brambilla E."/>
            <person name="Rohde M."/>
            <person name="Goker M."/>
            <person name="Tindall B.J."/>
            <person name="Woyke T."/>
            <person name="Bristow J."/>
            <person name="Eisen J.A."/>
            <person name="Markowitz V."/>
            <person name="Hugenholtz P."/>
            <person name="Kyrpides N.C."/>
            <person name="Klenk H.P."/>
            <person name="Lapidus A."/>
        </authorList>
    </citation>
    <scope>NUCLEOTIDE SEQUENCE [LARGE SCALE GENOMIC DNA]</scope>
    <source>
        <strain evidence="6">DSM 17093 / CIP 108686 / LMG 22925 / RQ-24</strain>
    </source>
</reference>
<dbReference type="PANTHER" id="PTHR43270:SF8">
    <property type="entry name" value="DI- AND TRIPEPTIDASE DUG2-RELATED"/>
    <property type="match status" value="1"/>
</dbReference>
<keyword evidence="2" id="KW-0479">Metal-binding</keyword>
<dbReference type="GO" id="GO:0006508">
    <property type="term" value="P:proteolysis"/>
    <property type="evidence" value="ECO:0007669"/>
    <property type="project" value="UniProtKB-KW"/>
</dbReference>
<dbReference type="EMBL" id="CP002049">
    <property type="protein sequence ID" value="ADI14076.1"/>
    <property type="molecule type" value="Genomic_DNA"/>
</dbReference>
<dbReference type="Pfam" id="PF01546">
    <property type="entry name" value="Peptidase_M20"/>
    <property type="match status" value="1"/>
</dbReference>
<dbReference type="InterPro" id="IPR011650">
    <property type="entry name" value="Peptidase_M20_dimer"/>
</dbReference>
<sequence length="450" mass="48113">MLEAVFDKIDQNAQLYTTWLQELCRQPSVAAQNRGMAETAALVARLLEAVGARAERVPTAGFPVVYGELQQGAPGARTLAFYNHYDVQPEDPLEAWDSPPFAAEIRGGHLYARGAADNKGNLAARLAAVHAYRQVGALPVNLKFIVEGEEEIGSPNIAAFAAAHPDKVRADGCVWEFGYKNPDGQLQVSLGVKGMCYVELRVRGANTDLHSANAAVVENPAWRLVWALATLKGTDERVLIEGFYDRVLPPSAEEVALLDEMAYNEAETLEQLGLGSFLGGRTGRDLKEALVFGPTCTICGLSAGYSGPGTKTVLPATASAKLDFRLVPDQDPHEVLAALRRHLDARGFGDIEVTPYSLEHPAKTDLGAPLIETVLAQARRVYGREATVNRLSPGTGPMYPLCQAQGVPAVSFGVGHAGSNNHAPNENIALQDFIDGIKMVAAVIHGFGAA</sequence>
<keyword evidence="1" id="KW-0645">Protease</keyword>
<dbReference type="GO" id="GO:0009089">
    <property type="term" value="P:lysine biosynthetic process via diaminopimelate"/>
    <property type="evidence" value="ECO:0007669"/>
    <property type="project" value="TreeGrafter"/>
</dbReference>
<feature type="domain" description="Peptidase M20 dimerisation" evidence="4">
    <location>
        <begin position="191"/>
        <end position="346"/>
    </location>
</feature>
<name>D7CUT5_TRURR</name>
<keyword evidence="6" id="KW-1185">Reference proteome</keyword>
<reference evidence="6" key="1">
    <citation type="submission" date="2010-05" db="EMBL/GenBank/DDBJ databases">
        <title>The complete genome of Truepera radiovictris DSM 17093.</title>
        <authorList>
            <consortium name="US DOE Joint Genome Institute (JGI-PGF)"/>
            <person name="Lucas S."/>
            <person name="Copeland A."/>
            <person name="Lapidus A."/>
            <person name="Glavina del Rio T."/>
            <person name="Dalin E."/>
            <person name="Tice H."/>
            <person name="Bruce D."/>
            <person name="Goodwin L."/>
            <person name="Pitluck S."/>
            <person name="Kyrpides N."/>
            <person name="Mavromatis K."/>
            <person name="Ovchinnikova G."/>
            <person name="Munk A.C."/>
            <person name="Detter J.C."/>
            <person name="Han C."/>
            <person name="Tapia R."/>
            <person name="Land M."/>
            <person name="Hauser L."/>
            <person name="Markowitz V."/>
            <person name="Cheng J.-F."/>
            <person name="Hugenholtz P."/>
            <person name="Woyke T."/>
            <person name="Wu D."/>
            <person name="Tindall B."/>
            <person name="Pomrenke H.G."/>
            <person name="Brambilla E."/>
            <person name="Klenk H.-P."/>
            <person name="Eisen J.A."/>
        </authorList>
    </citation>
    <scope>NUCLEOTIDE SEQUENCE [LARGE SCALE GENOMIC DNA]</scope>
    <source>
        <strain evidence="6">DSM 17093 / CIP 108686 / LMG 22925 / RQ-24</strain>
    </source>
</reference>
<proteinExistence type="predicted"/>
<dbReference type="GO" id="GO:0009014">
    <property type="term" value="F:succinyl-diaminopimelate desuccinylase activity"/>
    <property type="evidence" value="ECO:0007669"/>
    <property type="project" value="TreeGrafter"/>
</dbReference>
<evidence type="ECO:0000256" key="1">
    <source>
        <dbReference type="ARBA" id="ARBA00022670"/>
    </source>
</evidence>
<dbReference type="InterPro" id="IPR051458">
    <property type="entry name" value="Cyt/Met_Dipeptidase"/>
</dbReference>
<dbReference type="KEGG" id="tra:Trad_0944"/>
<dbReference type="HOGENOM" id="CLU_029469_2_1_0"/>
<dbReference type="AlphaFoldDB" id="D7CUT5"/>
<evidence type="ECO:0000256" key="3">
    <source>
        <dbReference type="ARBA" id="ARBA00022801"/>
    </source>
</evidence>
<evidence type="ECO:0000256" key="2">
    <source>
        <dbReference type="ARBA" id="ARBA00022723"/>
    </source>
</evidence>